<organism evidence="1">
    <name type="scientific">Anguilla anguilla</name>
    <name type="common">European freshwater eel</name>
    <name type="synonym">Muraena anguilla</name>
    <dbReference type="NCBI Taxonomy" id="7936"/>
    <lineage>
        <taxon>Eukaryota</taxon>
        <taxon>Metazoa</taxon>
        <taxon>Chordata</taxon>
        <taxon>Craniata</taxon>
        <taxon>Vertebrata</taxon>
        <taxon>Euteleostomi</taxon>
        <taxon>Actinopterygii</taxon>
        <taxon>Neopterygii</taxon>
        <taxon>Teleostei</taxon>
        <taxon>Anguilliformes</taxon>
        <taxon>Anguillidae</taxon>
        <taxon>Anguilla</taxon>
    </lineage>
</organism>
<reference evidence="1" key="1">
    <citation type="submission" date="2014-11" db="EMBL/GenBank/DDBJ databases">
        <authorList>
            <person name="Amaro Gonzalez C."/>
        </authorList>
    </citation>
    <scope>NUCLEOTIDE SEQUENCE</scope>
</reference>
<sequence length="32" mass="3592">MKKHKTNKGAIKHKIKINELSKGEITKVSSNT</sequence>
<dbReference type="AlphaFoldDB" id="A0A0E9QVK4"/>
<name>A0A0E9QVK4_ANGAN</name>
<accession>A0A0E9QVK4</accession>
<evidence type="ECO:0000313" key="1">
    <source>
        <dbReference type="EMBL" id="JAH20854.1"/>
    </source>
</evidence>
<protein>
    <submittedName>
        <fullName evidence="1">Uncharacterized protein</fullName>
    </submittedName>
</protein>
<proteinExistence type="predicted"/>
<reference evidence="1" key="2">
    <citation type="journal article" date="2015" name="Fish Shellfish Immunol.">
        <title>Early steps in the European eel (Anguilla anguilla)-Vibrio vulnificus interaction in the gills: Role of the RtxA13 toxin.</title>
        <authorList>
            <person name="Callol A."/>
            <person name="Pajuelo D."/>
            <person name="Ebbesson L."/>
            <person name="Teles M."/>
            <person name="MacKenzie S."/>
            <person name="Amaro C."/>
        </authorList>
    </citation>
    <scope>NUCLEOTIDE SEQUENCE</scope>
</reference>
<dbReference type="EMBL" id="GBXM01087723">
    <property type="protein sequence ID" value="JAH20854.1"/>
    <property type="molecule type" value="Transcribed_RNA"/>
</dbReference>